<proteinExistence type="predicted"/>
<dbReference type="Proteomes" id="UP001055439">
    <property type="component" value="Chromosome 7"/>
</dbReference>
<keyword evidence="4" id="KW-1185">Reference proteome</keyword>
<organism evidence="3 4">
    <name type="scientific">Musa troglodytarum</name>
    <name type="common">fe'i banana</name>
    <dbReference type="NCBI Taxonomy" id="320322"/>
    <lineage>
        <taxon>Eukaryota</taxon>
        <taxon>Viridiplantae</taxon>
        <taxon>Streptophyta</taxon>
        <taxon>Embryophyta</taxon>
        <taxon>Tracheophyta</taxon>
        <taxon>Spermatophyta</taxon>
        <taxon>Magnoliopsida</taxon>
        <taxon>Liliopsida</taxon>
        <taxon>Zingiberales</taxon>
        <taxon>Musaceae</taxon>
        <taxon>Musa</taxon>
    </lineage>
</organism>
<keyword evidence="1" id="KW-0479">Metal-binding</keyword>
<evidence type="ECO:0000256" key="1">
    <source>
        <dbReference type="ARBA" id="ARBA00022723"/>
    </source>
</evidence>
<dbReference type="InterPro" id="IPR045258">
    <property type="entry name" value="ACAP1/2/3-like"/>
</dbReference>
<dbReference type="AlphaFoldDB" id="A0A9E7GTI9"/>
<dbReference type="OrthoDB" id="764379at2759"/>
<name>A0A9E7GTI9_9LILI</name>
<dbReference type="GO" id="GO:0005096">
    <property type="term" value="F:GTPase activator activity"/>
    <property type="evidence" value="ECO:0007669"/>
    <property type="project" value="InterPro"/>
</dbReference>
<protein>
    <submittedName>
        <fullName evidence="3">ADP-ribosylation factor GTPase-activating protein</fullName>
    </submittedName>
</protein>
<dbReference type="PANTHER" id="PTHR23180">
    <property type="entry name" value="CENTAURIN/ARF"/>
    <property type="match status" value="1"/>
</dbReference>
<reference evidence="3" key="1">
    <citation type="submission" date="2022-05" db="EMBL/GenBank/DDBJ databases">
        <title>The Musa troglodytarum L. genome provides insights into the mechanism of non-climacteric behaviour and enrichment of carotenoids.</title>
        <authorList>
            <person name="Wang J."/>
        </authorList>
    </citation>
    <scope>NUCLEOTIDE SEQUENCE</scope>
    <source>
        <tissue evidence="3">Leaf</tissue>
    </source>
</reference>
<dbReference type="PANTHER" id="PTHR23180:SF160">
    <property type="entry name" value="ADP-RIBOSYLATION FACTOR GTPASE-ACTIVATING PROTEIN EFFECTOR PROTEIN 1"/>
    <property type="match status" value="1"/>
</dbReference>
<evidence type="ECO:0000256" key="2">
    <source>
        <dbReference type="ARBA" id="ARBA00022833"/>
    </source>
</evidence>
<evidence type="ECO:0000313" key="4">
    <source>
        <dbReference type="Proteomes" id="UP001055439"/>
    </source>
</evidence>
<sequence>MSRTNCKQLVREGLGEGYDRDVAFASSLEMFGGGHSDPISVAFGGPVMTKFTIALREIGTYTEVLRSQPQGARAHLGI</sequence>
<accession>A0A9E7GTI9</accession>
<dbReference type="GO" id="GO:0046872">
    <property type="term" value="F:metal ion binding"/>
    <property type="evidence" value="ECO:0007669"/>
    <property type="project" value="UniProtKB-KW"/>
</dbReference>
<gene>
    <name evidence="3" type="ORF">MUK42_12463</name>
</gene>
<dbReference type="EMBL" id="CP097509">
    <property type="protein sequence ID" value="URE21446.1"/>
    <property type="molecule type" value="Genomic_DNA"/>
</dbReference>
<evidence type="ECO:0000313" key="3">
    <source>
        <dbReference type="EMBL" id="URE21446.1"/>
    </source>
</evidence>
<keyword evidence="2" id="KW-0862">Zinc</keyword>